<gene>
    <name evidence="1" type="primary">Cnig_chr_III.g11058</name>
    <name evidence="1" type="ORF">B9Z55_011058</name>
</gene>
<evidence type="ECO:0000313" key="2">
    <source>
        <dbReference type="Proteomes" id="UP000230233"/>
    </source>
</evidence>
<accession>A0A2G5UJ24</accession>
<sequence length="126" mass="14928">MNQASIEEIANIMTEHNSWYSLTTKIINTPRLSKSKLHTVKVNGRSLSEEIKTSHGVDAEHPFSLTVVDKSGQQYAMEYIWVRLTKNEELDENLESEDEEEIFDDEEEEVFYEYEVLDEEEYEFRR</sequence>
<reference evidence="2" key="1">
    <citation type="submission" date="2017-10" db="EMBL/GenBank/DDBJ databases">
        <title>Rapid genome shrinkage in a self-fertile nematode reveals novel sperm competition proteins.</title>
        <authorList>
            <person name="Yin D."/>
            <person name="Schwarz E.M."/>
            <person name="Thomas C.G."/>
            <person name="Felde R.L."/>
            <person name="Korf I.F."/>
            <person name="Cutter A.D."/>
            <person name="Schartner C.M."/>
            <person name="Ralston E.J."/>
            <person name="Meyer B.J."/>
            <person name="Haag E.S."/>
        </authorList>
    </citation>
    <scope>NUCLEOTIDE SEQUENCE [LARGE SCALE GENOMIC DNA]</scope>
    <source>
        <strain evidence="2">JU1422</strain>
    </source>
</reference>
<keyword evidence="2" id="KW-1185">Reference proteome</keyword>
<protein>
    <submittedName>
        <fullName evidence="1">Uncharacterized protein</fullName>
    </submittedName>
</protein>
<organism evidence="1 2">
    <name type="scientific">Caenorhabditis nigoni</name>
    <dbReference type="NCBI Taxonomy" id="1611254"/>
    <lineage>
        <taxon>Eukaryota</taxon>
        <taxon>Metazoa</taxon>
        <taxon>Ecdysozoa</taxon>
        <taxon>Nematoda</taxon>
        <taxon>Chromadorea</taxon>
        <taxon>Rhabditida</taxon>
        <taxon>Rhabditina</taxon>
        <taxon>Rhabditomorpha</taxon>
        <taxon>Rhabditoidea</taxon>
        <taxon>Rhabditidae</taxon>
        <taxon>Peloderinae</taxon>
        <taxon>Caenorhabditis</taxon>
    </lineage>
</organism>
<dbReference type="EMBL" id="PDUG01000003">
    <property type="protein sequence ID" value="PIC39341.1"/>
    <property type="molecule type" value="Genomic_DNA"/>
</dbReference>
<dbReference type="Proteomes" id="UP000230233">
    <property type="component" value="Chromosome III"/>
</dbReference>
<comment type="caution">
    <text evidence="1">The sequence shown here is derived from an EMBL/GenBank/DDBJ whole genome shotgun (WGS) entry which is preliminary data.</text>
</comment>
<evidence type="ECO:0000313" key="1">
    <source>
        <dbReference type="EMBL" id="PIC39341.1"/>
    </source>
</evidence>
<proteinExistence type="predicted"/>
<name>A0A2G5UJ24_9PELO</name>
<dbReference type="AlphaFoldDB" id="A0A2G5UJ24"/>